<gene>
    <name evidence="1" type="ORF">MSHI_35000</name>
</gene>
<evidence type="ECO:0000313" key="1">
    <source>
        <dbReference type="EMBL" id="BBX75594.1"/>
    </source>
</evidence>
<accession>A0A7I7MTI4</accession>
<dbReference type="RefSeq" id="WP_142272200.1">
    <property type="nucleotide sequence ID" value="NZ_AP022575.1"/>
</dbReference>
<evidence type="ECO:0000313" key="2">
    <source>
        <dbReference type="Proteomes" id="UP000467236"/>
    </source>
</evidence>
<dbReference type="OrthoDB" id="4629613at2"/>
<dbReference type="AlphaFoldDB" id="A0A7I7MTI4"/>
<sequence length="303" mass="32694">MSTWHTIDTKGESLTDPFTAQAVAALSRGHRLFAGGVSGADVDAPAQIRHFANAISGVANAVPTVAAHRSGGAARVLRRLADTDEALAQTIAAAQTDHAHARTATRAILDAAKTDAMASTDTPLGRREAMARMAARLRAQHGHIVRSRSQARLLALRLRRLRYLRAAARRRHHETAASGRAHVLTAIQKALDIKGIHDPVARARWTRGMDLVVRRESNYNAHAVNNWDSNAARGTPSKGAWQFIAPTFAAYHEPGTSTNIHDLVAQACAFINYARGHYGVAADASNLADLIQQADPRRSPRGY</sequence>
<name>A0A7I7MTI4_9MYCO</name>
<proteinExistence type="predicted"/>
<dbReference type="SUPFAM" id="SSF53955">
    <property type="entry name" value="Lysozyme-like"/>
    <property type="match status" value="1"/>
</dbReference>
<reference evidence="1 2" key="1">
    <citation type="journal article" date="2019" name="Emerg. Microbes Infect.">
        <title>Comprehensive subspecies identification of 175 nontuberculous mycobacteria species based on 7547 genomic profiles.</title>
        <authorList>
            <person name="Matsumoto Y."/>
            <person name="Kinjo T."/>
            <person name="Motooka D."/>
            <person name="Nabeya D."/>
            <person name="Jung N."/>
            <person name="Uechi K."/>
            <person name="Horii T."/>
            <person name="Iida T."/>
            <person name="Fujita J."/>
            <person name="Nakamura S."/>
        </authorList>
    </citation>
    <scope>NUCLEOTIDE SEQUENCE [LARGE SCALE GENOMIC DNA]</scope>
    <source>
        <strain evidence="1 2">JCM 14233</strain>
    </source>
</reference>
<dbReference type="KEGG" id="mshj:MSHI_35000"/>
<dbReference type="EMBL" id="AP022575">
    <property type="protein sequence ID" value="BBX75594.1"/>
    <property type="molecule type" value="Genomic_DNA"/>
</dbReference>
<organism evidence="1 2">
    <name type="scientific">Mycobacterium shinjukuense</name>
    <dbReference type="NCBI Taxonomy" id="398694"/>
    <lineage>
        <taxon>Bacteria</taxon>
        <taxon>Bacillati</taxon>
        <taxon>Actinomycetota</taxon>
        <taxon>Actinomycetes</taxon>
        <taxon>Mycobacteriales</taxon>
        <taxon>Mycobacteriaceae</taxon>
        <taxon>Mycobacterium</taxon>
    </lineage>
</organism>
<dbReference type="Proteomes" id="UP000467236">
    <property type="component" value="Chromosome"/>
</dbReference>
<protein>
    <recommendedName>
        <fullName evidence="3">Transglycosylase</fullName>
    </recommendedName>
</protein>
<keyword evidence="2" id="KW-1185">Reference proteome</keyword>
<dbReference type="InterPro" id="IPR023346">
    <property type="entry name" value="Lysozyme-like_dom_sf"/>
</dbReference>
<evidence type="ECO:0008006" key="3">
    <source>
        <dbReference type="Google" id="ProtNLM"/>
    </source>
</evidence>